<keyword evidence="2" id="KW-0547">Nucleotide-binding</keyword>
<keyword evidence="8" id="KW-1185">Reference proteome</keyword>
<dbReference type="InterPro" id="IPR050130">
    <property type="entry name" value="ClpA_ClpB"/>
</dbReference>
<dbReference type="PROSITE" id="PS00870">
    <property type="entry name" value="CLPAB_1"/>
    <property type="match status" value="1"/>
</dbReference>
<accession>A0ABD1FN07</accession>
<evidence type="ECO:0000256" key="1">
    <source>
        <dbReference type="ARBA" id="ARBA00022737"/>
    </source>
</evidence>
<organism evidence="7 8">
    <name type="scientific">Salvia divinorum</name>
    <name type="common">Maria pastora</name>
    <name type="synonym">Diviner's sage</name>
    <dbReference type="NCBI Taxonomy" id="28513"/>
    <lineage>
        <taxon>Eukaryota</taxon>
        <taxon>Viridiplantae</taxon>
        <taxon>Streptophyta</taxon>
        <taxon>Embryophyta</taxon>
        <taxon>Tracheophyta</taxon>
        <taxon>Spermatophyta</taxon>
        <taxon>Magnoliopsida</taxon>
        <taxon>eudicotyledons</taxon>
        <taxon>Gunneridae</taxon>
        <taxon>Pentapetalae</taxon>
        <taxon>asterids</taxon>
        <taxon>lamiids</taxon>
        <taxon>Lamiales</taxon>
        <taxon>Lamiaceae</taxon>
        <taxon>Nepetoideae</taxon>
        <taxon>Mentheae</taxon>
        <taxon>Salviinae</taxon>
        <taxon>Salvia</taxon>
        <taxon>Salvia subgen. Calosphace</taxon>
    </lineage>
</organism>
<protein>
    <submittedName>
        <fullName evidence="7">ATP-dependent Clp protease ATP-binding subunit ClpA CD4B, chloroplastic-like</fullName>
    </submittedName>
</protein>
<evidence type="ECO:0000313" key="8">
    <source>
        <dbReference type="Proteomes" id="UP001567538"/>
    </source>
</evidence>
<dbReference type="InterPro" id="IPR018368">
    <property type="entry name" value="ClpA/B_CS1"/>
</dbReference>
<evidence type="ECO:0000259" key="6">
    <source>
        <dbReference type="PROSITE" id="PS51903"/>
    </source>
</evidence>
<dbReference type="PROSITE" id="PS51903">
    <property type="entry name" value="CLP_R"/>
    <property type="match status" value="1"/>
</dbReference>
<reference evidence="7 8" key="1">
    <citation type="submission" date="2024-06" db="EMBL/GenBank/DDBJ databases">
        <title>A chromosome level genome sequence of Diviner's sage (Salvia divinorum).</title>
        <authorList>
            <person name="Ford S.A."/>
            <person name="Ro D.-K."/>
            <person name="Ness R.W."/>
            <person name="Phillips M.A."/>
        </authorList>
    </citation>
    <scope>NUCLEOTIDE SEQUENCE [LARGE SCALE GENOMIC DNA]</scope>
    <source>
        <strain evidence="7">SAF-2024a</strain>
        <tissue evidence="7">Leaf</tissue>
    </source>
</reference>
<keyword evidence="3" id="KW-0067">ATP-binding</keyword>
<evidence type="ECO:0000256" key="5">
    <source>
        <dbReference type="SAM" id="MobiDB-lite"/>
    </source>
</evidence>
<dbReference type="Gene3D" id="1.10.1780.10">
    <property type="entry name" value="Clp, N-terminal domain"/>
    <property type="match status" value="1"/>
</dbReference>
<evidence type="ECO:0000313" key="7">
    <source>
        <dbReference type="EMBL" id="KAL1533227.1"/>
    </source>
</evidence>
<comment type="caution">
    <text evidence="7">The sequence shown here is derived from an EMBL/GenBank/DDBJ whole genome shotgun (WGS) entry which is preliminary data.</text>
</comment>
<feature type="domain" description="Clp R" evidence="6">
    <location>
        <begin position="73"/>
        <end position="216"/>
    </location>
</feature>
<dbReference type="PANTHER" id="PTHR11638">
    <property type="entry name" value="ATP-DEPENDENT CLP PROTEASE"/>
    <property type="match status" value="1"/>
</dbReference>
<dbReference type="Proteomes" id="UP001567538">
    <property type="component" value="Unassembled WGS sequence"/>
</dbReference>
<dbReference type="GO" id="GO:0005524">
    <property type="term" value="F:ATP binding"/>
    <property type="evidence" value="ECO:0007669"/>
    <property type="project" value="UniProtKB-KW"/>
</dbReference>
<dbReference type="AlphaFoldDB" id="A0ABD1FN07"/>
<dbReference type="SUPFAM" id="SSF81923">
    <property type="entry name" value="Double Clp-N motif"/>
    <property type="match status" value="1"/>
</dbReference>
<feature type="compositionally biased region" description="Polar residues" evidence="5">
    <location>
        <begin position="10"/>
        <end position="24"/>
    </location>
</feature>
<name>A0ABD1FN07_SALDI</name>
<dbReference type="PANTHER" id="PTHR11638:SF155">
    <property type="entry name" value="CHAPERONE PROTEIN CLPC1, CHLOROPLASTIC-LIKE"/>
    <property type="match status" value="1"/>
</dbReference>
<dbReference type="FunFam" id="1.10.1780.10:FF:000004">
    <property type="entry name" value="ATP-dependent Clp protease ATP-binding subunit ClpC"/>
    <property type="match status" value="1"/>
</dbReference>
<dbReference type="Gene3D" id="3.40.50.300">
    <property type="entry name" value="P-loop containing nucleotide triphosphate hydrolases"/>
    <property type="match status" value="2"/>
</dbReference>
<dbReference type="InterPro" id="IPR027417">
    <property type="entry name" value="P-loop_NTPase"/>
</dbReference>
<evidence type="ECO:0000256" key="4">
    <source>
        <dbReference type="PROSITE-ProRule" id="PRU01251"/>
    </source>
</evidence>
<evidence type="ECO:0000256" key="3">
    <source>
        <dbReference type="ARBA" id="ARBA00022840"/>
    </source>
</evidence>
<feature type="region of interest" description="Disordered" evidence="5">
    <location>
        <begin position="1"/>
        <end position="24"/>
    </location>
</feature>
<gene>
    <name evidence="7" type="ORF">AAHA92_33143</name>
</gene>
<proteinExistence type="predicted"/>
<dbReference type="EMBL" id="JBEAFC010000014">
    <property type="protein sequence ID" value="KAL1533227.1"/>
    <property type="molecule type" value="Genomic_DNA"/>
</dbReference>
<sequence>MTHALRQPTRLPSSPTSFGQLNVPNKNKNLPATMLCCSRSASIRLSSFSGLRRANCVDAMLHQGQYSFLLKVAAAITVNRRGRNSRMTPEEARRLGHNFVGTEQILLGLIGEGTGLAAKTLKAIGIHLKDARIEVEKIIGRGSGFVPVELPFTPRAKRVLELSLEEAPQLGHNYIAPEHLLLGLLREGDGVAARVLENLGADISNIRTQIIKMIGENQEPATVGGGDRSSGGNMPTLEEYGTNLTKLAEEGKLDPVSGRIANGDVHETIDGKKVITLDMGLLVAGTKYRGAAEGAIDAANILKPALARGELQCIGATTLDEYRKHIEKDPALERRFLNQLGFLNLL</sequence>
<dbReference type="InterPro" id="IPR036628">
    <property type="entry name" value="Clp_N_dom_sf"/>
</dbReference>
<keyword evidence="1 4" id="KW-0677">Repeat</keyword>
<dbReference type="InterPro" id="IPR004176">
    <property type="entry name" value="Clp_R_N"/>
</dbReference>
<evidence type="ECO:0000256" key="2">
    <source>
        <dbReference type="ARBA" id="ARBA00022741"/>
    </source>
</evidence>
<dbReference type="Pfam" id="PF02861">
    <property type="entry name" value="Clp_N"/>
    <property type="match status" value="1"/>
</dbReference>
<dbReference type="SUPFAM" id="SSF52540">
    <property type="entry name" value="P-loop containing nucleoside triphosphate hydrolases"/>
    <property type="match status" value="1"/>
</dbReference>